<reference evidence="2" key="1">
    <citation type="submission" date="2021-06" db="EMBL/GenBank/DDBJ databases">
        <title>Comparative genomics, transcriptomics and evolutionary studies reveal genomic signatures of adaptation to plant cell wall in hemibiotrophic fungi.</title>
        <authorList>
            <consortium name="DOE Joint Genome Institute"/>
            <person name="Baroncelli R."/>
            <person name="Diaz J.F."/>
            <person name="Benocci T."/>
            <person name="Peng M."/>
            <person name="Battaglia E."/>
            <person name="Haridas S."/>
            <person name="Andreopoulos W."/>
            <person name="Labutti K."/>
            <person name="Pangilinan J."/>
            <person name="Floch G.L."/>
            <person name="Makela M.R."/>
            <person name="Henrissat B."/>
            <person name="Grigoriev I.V."/>
            <person name="Crouch J.A."/>
            <person name="De Vries R.P."/>
            <person name="Sukno S.A."/>
            <person name="Thon M.R."/>
        </authorList>
    </citation>
    <scope>NUCLEOTIDE SEQUENCE</scope>
    <source>
        <strain evidence="2">CBS 125086</strain>
    </source>
</reference>
<organism evidence="2 3">
    <name type="scientific">Colletotrichum navitas</name>
    <dbReference type="NCBI Taxonomy" id="681940"/>
    <lineage>
        <taxon>Eukaryota</taxon>
        <taxon>Fungi</taxon>
        <taxon>Dikarya</taxon>
        <taxon>Ascomycota</taxon>
        <taxon>Pezizomycotina</taxon>
        <taxon>Sordariomycetes</taxon>
        <taxon>Hypocreomycetidae</taxon>
        <taxon>Glomerellales</taxon>
        <taxon>Glomerellaceae</taxon>
        <taxon>Colletotrichum</taxon>
        <taxon>Colletotrichum graminicola species complex</taxon>
    </lineage>
</organism>
<keyword evidence="3" id="KW-1185">Reference proteome</keyword>
<evidence type="ECO:0000313" key="3">
    <source>
        <dbReference type="Proteomes" id="UP001230504"/>
    </source>
</evidence>
<sequence length="192" mass="21941">MALELFIPPCIKSPAGHLHPPRIEQPLRVQIEGPRESIQKLFPYIVWETSLVAQKFPQTAGPALAALTFRHIYGVDVRPDVRGDMVVRDEYMGWVREGNKTLEDIDYYGVTFDHLVPLDDVNPEVLQINIIEMDDDHGEYANKYLLFSVDASEYSGKKVLAVPRCCQKRKGTQDRQRVNESVLERDGRRSSC</sequence>
<feature type="region of interest" description="Disordered" evidence="1">
    <location>
        <begin position="172"/>
        <end position="192"/>
    </location>
</feature>
<gene>
    <name evidence="2" type="ORF">LY79DRAFT_281572</name>
</gene>
<dbReference type="AlphaFoldDB" id="A0AAD8PVS8"/>
<evidence type="ECO:0000256" key="1">
    <source>
        <dbReference type="SAM" id="MobiDB-lite"/>
    </source>
</evidence>
<dbReference type="GeneID" id="85436359"/>
<comment type="caution">
    <text evidence="2">The sequence shown here is derived from an EMBL/GenBank/DDBJ whole genome shotgun (WGS) entry which is preliminary data.</text>
</comment>
<accession>A0AAD8PVS8</accession>
<evidence type="ECO:0000313" key="2">
    <source>
        <dbReference type="EMBL" id="KAK1584985.1"/>
    </source>
</evidence>
<dbReference type="EMBL" id="JAHLJV010000049">
    <property type="protein sequence ID" value="KAK1584985.1"/>
    <property type="molecule type" value="Genomic_DNA"/>
</dbReference>
<name>A0AAD8PVS8_9PEZI</name>
<dbReference type="RefSeq" id="XP_060412041.1">
    <property type="nucleotide sequence ID" value="XM_060552119.1"/>
</dbReference>
<dbReference type="Proteomes" id="UP001230504">
    <property type="component" value="Unassembled WGS sequence"/>
</dbReference>
<proteinExistence type="predicted"/>
<protein>
    <submittedName>
        <fullName evidence="2">Uncharacterized protein</fullName>
    </submittedName>
</protein>